<sequence>MKKHIRFDWAIKRLLRQKANFGILEGFLSELLKEDIKISEILESESNKEREDSKFNKIDILVKNTADDLMLIEVQNERERDFFHRMNFGQAKLLTEHIAEGEEYEKIKKIFSINIVYFDLGLGKDYVYVGSTNFVGMHTHDVLELNASQKKAYPITKVSDIFTTYYLLKVNKFDDFAKDSLDEWIYFLKNNEIKDEFKAKGLREAKEKLRVDNLPEPEKKSYEKYLDSKRIEQNVYKTALAEGEERAEQKVKEAEARTEAAEAKAKEERRQKEAAEVRATEERKQKEKAQAEEIKILSITAKALHENGIDAEQIARKLQRPVEFILDILEGKIVTDSTEQGNQAQ</sequence>
<accession>A0A444JG54</accession>
<dbReference type="NCBIfam" id="TIGR01784">
    <property type="entry name" value="T_den_put_tspse"/>
    <property type="match status" value="1"/>
</dbReference>
<evidence type="ECO:0000313" key="3">
    <source>
        <dbReference type="Proteomes" id="UP000288892"/>
    </source>
</evidence>
<dbReference type="PANTHER" id="PTHR41317">
    <property type="entry name" value="PD-(D_E)XK NUCLEASE FAMILY TRANSPOSASE"/>
    <property type="match status" value="1"/>
</dbReference>
<reference evidence="2 3" key="1">
    <citation type="submission" date="2017-01" db="EMBL/GenBank/DDBJ databases">
        <title>The cable genome- insights into the physiology and evolution of filamentous bacteria capable of sulfide oxidation via long distance electron transfer.</title>
        <authorList>
            <person name="Schreiber L."/>
            <person name="Bjerg J.T."/>
            <person name="Boggild A."/>
            <person name="Van De Vossenberg J."/>
            <person name="Meysman F."/>
            <person name="Nielsen L.P."/>
            <person name="Schramm A."/>
            <person name="Kjeldsen K.U."/>
        </authorList>
    </citation>
    <scope>NUCLEOTIDE SEQUENCE [LARGE SCALE GENOMIC DNA]</scope>
    <source>
        <strain evidence="2">A5</strain>
    </source>
</reference>
<organism evidence="2 3">
    <name type="scientific">Candidatus Electrothrix marina</name>
    <dbReference type="NCBI Taxonomy" id="1859130"/>
    <lineage>
        <taxon>Bacteria</taxon>
        <taxon>Pseudomonadati</taxon>
        <taxon>Thermodesulfobacteriota</taxon>
        <taxon>Desulfobulbia</taxon>
        <taxon>Desulfobulbales</taxon>
        <taxon>Desulfobulbaceae</taxon>
        <taxon>Candidatus Electrothrix</taxon>
    </lineage>
</organism>
<feature type="region of interest" description="Disordered" evidence="1">
    <location>
        <begin position="246"/>
        <end position="290"/>
    </location>
</feature>
<comment type="caution">
    <text evidence="2">The sequence shown here is derived from an EMBL/GenBank/DDBJ whole genome shotgun (WGS) entry which is preliminary data.</text>
</comment>
<gene>
    <name evidence="2" type="ORF">VU01_10527</name>
</gene>
<evidence type="ECO:0000313" key="2">
    <source>
        <dbReference type="EMBL" id="RWX51997.1"/>
    </source>
</evidence>
<name>A0A444JG54_9BACT</name>
<evidence type="ECO:0008006" key="4">
    <source>
        <dbReference type="Google" id="ProtNLM"/>
    </source>
</evidence>
<dbReference type="PANTHER" id="PTHR41317:SF1">
    <property type="entry name" value="PD-(D_E)XK NUCLEASE FAMILY TRANSPOSASE"/>
    <property type="match status" value="1"/>
</dbReference>
<keyword evidence="3" id="KW-1185">Reference proteome</keyword>
<dbReference type="Proteomes" id="UP000288892">
    <property type="component" value="Unassembled WGS sequence"/>
</dbReference>
<dbReference type="AlphaFoldDB" id="A0A444JG54"/>
<protein>
    <recommendedName>
        <fullName evidence="4">PD-(D/E)XK nuclease family transposase</fullName>
    </recommendedName>
</protein>
<evidence type="ECO:0000256" key="1">
    <source>
        <dbReference type="SAM" id="MobiDB-lite"/>
    </source>
</evidence>
<dbReference type="InterPro" id="IPR010106">
    <property type="entry name" value="RpnA"/>
</dbReference>
<dbReference type="Pfam" id="PF12784">
    <property type="entry name" value="PDDEXK_2"/>
    <property type="match status" value="1"/>
</dbReference>
<dbReference type="EMBL" id="MTKS01000052">
    <property type="protein sequence ID" value="RWX51997.1"/>
    <property type="molecule type" value="Genomic_DNA"/>
</dbReference>
<proteinExistence type="predicted"/>